<organism evidence="2 3">
    <name type="scientific">Belliella calami</name>
    <dbReference type="NCBI Taxonomy" id="2923436"/>
    <lineage>
        <taxon>Bacteria</taxon>
        <taxon>Pseudomonadati</taxon>
        <taxon>Bacteroidota</taxon>
        <taxon>Cytophagia</taxon>
        <taxon>Cytophagales</taxon>
        <taxon>Cyclobacteriaceae</taxon>
        <taxon>Belliella</taxon>
    </lineage>
</organism>
<keyword evidence="1" id="KW-1277">Toxin-antitoxin system</keyword>
<evidence type="ECO:0000256" key="1">
    <source>
        <dbReference type="ARBA" id="ARBA00022649"/>
    </source>
</evidence>
<evidence type="ECO:0000313" key="2">
    <source>
        <dbReference type="EMBL" id="MCH7397513.1"/>
    </source>
</evidence>
<dbReference type="Proteomes" id="UP001165488">
    <property type="component" value="Unassembled WGS sequence"/>
</dbReference>
<evidence type="ECO:0000313" key="3">
    <source>
        <dbReference type="Proteomes" id="UP001165488"/>
    </source>
</evidence>
<accession>A0ABS9ULU5</accession>
<keyword evidence="3" id="KW-1185">Reference proteome</keyword>
<comment type="caution">
    <text evidence="2">The sequence shown here is derived from an EMBL/GenBank/DDBJ whole genome shotgun (WGS) entry which is preliminary data.</text>
</comment>
<dbReference type="Gene3D" id="3.30.2310.20">
    <property type="entry name" value="RelE-like"/>
    <property type="match status" value="1"/>
</dbReference>
<dbReference type="InterPro" id="IPR007712">
    <property type="entry name" value="RelE/ParE_toxin"/>
</dbReference>
<proteinExistence type="predicted"/>
<reference evidence="2" key="1">
    <citation type="submission" date="2022-03" db="EMBL/GenBank/DDBJ databases">
        <title>De novo assembled genomes of Belliella spp. (Cyclobacteriaceae) strains.</title>
        <authorList>
            <person name="Szabo A."/>
            <person name="Korponai K."/>
            <person name="Felfoldi T."/>
        </authorList>
    </citation>
    <scope>NUCLEOTIDE SEQUENCE</scope>
    <source>
        <strain evidence="2">DSM 107340</strain>
    </source>
</reference>
<dbReference type="EMBL" id="JAKZGS010000003">
    <property type="protein sequence ID" value="MCH7397513.1"/>
    <property type="molecule type" value="Genomic_DNA"/>
</dbReference>
<dbReference type="RefSeq" id="WP_241274022.1">
    <property type="nucleotide sequence ID" value="NZ_JAKZGS010000003.1"/>
</dbReference>
<dbReference type="Pfam" id="PF05016">
    <property type="entry name" value="ParE_toxin"/>
    <property type="match status" value="1"/>
</dbReference>
<sequence>MGDEFLDALDAAALAITNNPTTYRVRYKKKVRSFVVDRFPYLVLYAVNGNNIDVISVFNTNQNPRRWEKRVK</sequence>
<protein>
    <submittedName>
        <fullName evidence="2">Type II toxin-antitoxin system RelE/ParE family toxin</fullName>
    </submittedName>
</protein>
<dbReference type="InterPro" id="IPR035093">
    <property type="entry name" value="RelE/ParE_toxin_dom_sf"/>
</dbReference>
<gene>
    <name evidence="2" type="ORF">MM236_05915</name>
</gene>
<name>A0ABS9ULU5_9BACT</name>